<dbReference type="InterPro" id="IPR036010">
    <property type="entry name" value="2Fe-2S_ferredoxin-like_sf"/>
</dbReference>
<sequence>MNVDAMKDAPHSCPQVRSVGCTVNGQPVVRTAMADTPLLLVLRNDLALNGPKYGCGLGECGACTVIIDGRPARSCVVPWGGMPGRCITTLEGLGSRQHLHPVQQAFIECQAAQCGYCLNGMIMSVAALLEHEPEPSDVQIRRALSGNLCRCGTHLEILAAAHRAVELSREGRSHG</sequence>
<gene>
    <name evidence="8" type="ORF">HAQ05_26835</name>
</gene>
<evidence type="ECO:0000256" key="5">
    <source>
        <dbReference type="ARBA" id="ARBA00023014"/>
    </source>
</evidence>
<dbReference type="InterPro" id="IPR036884">
    <property type="entry name" value="2Fe-2S-bd_dom_sf"/>
</dbReference>
<evidence type="ECO:0000313" key="8">
    <source>
        <dbReference type="EMBL" id="MBD1602300.1"/>
    </source>
</evidence>
<dbReference type="InterPro" id="IPR002888">
    <property type="entry name" value="2Fe-2S-bd"/>
</dbReference>
<dbReference type="InterPro" id="IPR001041">
    <property type="entry name" value="2Fe-2S_ferredoxin-type"/>
</dbReference>
<reference evidence="8 9" key="1">
    <citation type="journal article" date="2020" name="Insects">
        <title>Bacteria Belonging to Pseudomonas typographi sp. nov. from the Bark Beetle Ips typographus Have Genomic Potential to Aid in the Host Ecology.</title>
        <authorList>
            <person name="Peral-Aranega E."/>
            <person name="Saati-Santamaria Z."/>
            <person name="Kolarik M."/>
            <person name="Rivas R."/>
            <person name="Garcia-Fraile P."/>
        </authorList>
    </citation>
    <scope>NUCLEOTIDE SEQUENCE [LARGE SCALE GENOMIC DNA]</scope>
    <source>
        <strain evidence="8 9">CA3A</strain>
    </source>
</reference>
<evidence type="ECO:0000256" key="4">
    <source>
        <dbReference type="ARBA" id="ARBA00023004"/>
    </source>
</evidence>
<evidence type="ECO:0000313" key="9">
    <source>
        <dbReference type="Proteomes" id="UP000805841"/>
    </source>
</evidence>
<accession>A0ABR7Z9R5</accession>
<feature type="domain" description="[2Fe-2S]-binding" evidence="7">
    <location>
        <begin position="89"/>
        <end position="161"/>
    </location>
</feature>
<evidence type="ECO:0000256" key="2">
    <source>
        <dbReference type="ARBA" id="ARBA00022723"/>
    </source>
</evidence>
<dbReference type="InterPro" id="IPR051452">
    <property type="entry name" value="Diverse_Oxidoreductases"/>
</dbReference>
<organism evidence="8 9">
    <name type="scientific">Pseudomonas typographi</name>
    <dbReference type="NCBI Taxonomy" id="2715964"/>
    <lineage>
        <taxon>Bacteria</taxon>
        <taxon>Pseudomonadati</taxon>
        <taxon>Pseudomonadota</taxon>
        <taxon>Gammaproteobacteria</taxon>
        <taxon>Pseudomonadales</taxon>
        <taxon>Pseudomonadaceae</taxon>
        <taxon>Pseudomonas</taxon>
    </lineage>
</organism>
<evidence type="ECO:0000259" key="7">
    <source>
        <dbReference type="Pfam" id="PF01799"/>
    </source>
</evidence>
<evidence type="ECO:0000256" key="3">
    <source>
        <dbReference type="ARBA" id="ARBA00023002"/>
    </source>
</evidence>
<dbReference type="InterPro" id="IPR012675">
    <property type="entry name" value="Beta-grasp_dom_sf"/>
</dbReference>
<keyword evidence="1" id="KW-0001">2Fe-2S</keyword>
<dbReference type="PANTHER" id="PTHR44379:SF6">
    <property type="entry name" value="BLR6046 PROTEIN"/>
    <property type="match status" value="1"/>
</dbReference>
<dbReference type="SUPFAM" id="SSF54292">
    <property type="entry name" value="2Fe-2S ferredoxin-like"/>
    <property type="match status" value="1"/>
</dbReference>
<dbReference type="Pfam" id="PF00111">
    <property type="entry name" value="Fer2"/>
    <property type="match status" value="1"/>
</dbReference>
<evidence type="ECO:0000256" key="1">
    <source>
        <dbReference type="ARBA" id="ARBA00022714"/>
    </source>
</evidence>
<dbReference type="PANTHER" id="PTHR44379">
    <property type="entry name" value="OXIDOREDUCTASE WITH IRON-SULFUR SUBUNIT"/>
    <property type="match status" value="1"/>
</dbReference>
<dbReference type="Gene3D" id="3.10.20.30">
    <property type="match status" value="1"/>
</dbReference>
<dbReference type="Pfam" id="PF01799">
    <property type="entry name" value="Fer2_2"/>
    <property type="match status" value="1"/>
</dbReference>
<evidence type="ECO:0000259" key="6">
    <source>
        <dbReference type="Pfam" id="PF00111"/>
    </source>
</evidence>
<keyword evidence="4" id="KW-0408">Iron</keyword>
<keyword evidence="3" id="KW-0560">Oxidoreductase</keyword>
<dbReference type="EMBL" id="JAAOCA010000062">
    <property type="protein sequence ID" value="MBD1602300.1"/>
    <property type="molecule type" value="Genomic_DNA"/>
</dbReference>
<dbReference type="Gene3D" id="1.10.150.120">
    <property type="entry name" value="[2Fe-2S]-binding domain"/>
    <property type="match status" value="1"/>
</dbReference>
<comment type="caution">
    <text evidence="8">The sequence shown here is derived from an EMBL/GenBank/DDBJ whole genome shotgun (WGS) entry which is preliminary data.</text>
</comment>
<keyword evidence="2" id="KW-0479">Metal-binding</keyword>
<proteinExistence type="predicted"/>
<keyword evidence="9" id="KW-1185">Reference proteome</keyword>
<dbReference type="SUPFAM" id="SSF47741">
    <property type="entry name" value="CO dehydrogenase ISP C-domain like"/>
    <property type="match status" value="1"/>
</dbReference>
<dbReference type="Proteomes" id="UP000805841">
    <property type="component" value="Unassembled WGS sequence"/>
</dbReference>
<dbReference type="PROSITE" id="PS00197">
    <property type="entry name" value="2FE2S_FER_1"/>
    <property type="match status" value="1"/>
</dbReference>
<name>A0ABR7Z9R5_9PSED</name>
<dbReference type="InterPro" id="IPR006058">
    <property type="entry name" value="2Fe2S_fd_BS"/>
</dbReference>
<protein>
    <submittedName>
        <fullName evidence="8">(2Fe-2S)-binding protein</fullName>
    </submittedName>
</protein>
<feature type="domain" description="2Fe-2S ferredoxin-type" evidence="6">
    <location>
        <begin position="22"/>
        <end position="71"/>
    </location>
</feature>
<keyword evidence="5" id="KW-0411">Iron-sulfur</keyword>